<keyword evidence="1" id="KW-0472">Membrane</keyword>
<accession>A0ABR7H4V1</accession>
<proteinExistence type="predicted"/>
<keyword evidence="1" id="KW-0812">Transmembrane</keyword>
<keyword evidence="3" id="KW-1185">Reference proteome</keyword>
<comment type="caution">
    <text evidence="2">The sequence shown here is derived from an EMBL/GenBank/DDBJ whole genome shotgun (WGS) entry which is preliminary data.</text>
</comment>
<protein>
    <submittedName>
        <fullName evidence="2">Immunity 17 family protein</fullName>
    </submittedName>
</protein>
<gene>
    <name evidence="2" type="ORF">H8S75_09735</name>
</gene>
<name>A0ABR7H4V1_9FIRM</name>
<dbReference type="Pfam" id="PF15562">
    <property type="entry name" value="Imm17"/>
    <property type="match status" value="1"/>
</dbReference>
<reference evidence="2 3" key="1">
    <citation type="submission" date="2020-08" db="EMBL/GenBank/DDBJ databases">
        <title>Genome public.</title>
        <authorList>
            <person name="Liu C."/>
            <person name="Sun Q."/>
        </authorList>
    </citation>
    <scope>NUCLEOTIDE SEQUENCE [LARGE SCALE GENOMIC DNA]</scope>
    <source>
        <strain evidence="2 3">NSJ-66</strain>
    </source>
</reference>
<feature type="transmembrane region" description="Helical" evidence="1">
    <location>
        <begin position="68"/>
        <end position="87"/>
    </location>
</feature>
<dbReference type="Proteomes" id="UP000634672">
    <property type="component" value="Unassembled WGS sequence"/>
</dbReference>
<keyword evidence="1" id="KW-1133">Transmembrane helix</keyword>
<dbReference type="InterPro" id="IPR029087">
    <property type="entry name" value="Imm17"/>
</dbReference>
<feature type="transmembrane region" description="Helical" evidence="1">
    <location>
        <begin position="20"/>
        <end position="39"/>
    </location>
</feature>
<dbReference type="EMBL" id="JACOPB010000003">
    <property type="protein sequence ID" value="MBC5708230.1"/>
    <property type="molecule type" value="Genomic_DNA"/>
</dbReference>
<evidence type="ECO:0000313" key="3">
    <source>
        <dbReference type="Proteomes" id="UP000634672"/>
    </source>
</evidence>
<dbReference type="RefSeq" id="WP_187021119.1">
    <property type="nucleotide sequence ID" value="NZ_JACOPB010000003.1"/>
</dbReference>
<evidence type="ECO:0000256" key="1">
    <source>
        <dbReference type="SAM" id="Phobius"/>
    </source>
</evidence>
<evidence type="ECO:0000313" key="2">
    <source>
        <dbReference type="EMBL" id="MBC5708230.1"/>
    </source>
</evidence>
<sequence>MSDLYTRFMKWVMPFLQANWQLFLIVVGALFLLGAIFRWKWVCDPQGENTWGFRASVYRHFGDKGYRILQGLGGIVIILCSVVLWVLM</sequence>
<organism evidence="2 3">
    <name type="scientific">Hungatella hominis</name>
    <dbReference type="NCBI Taxonomy" id="2763050"/>
    <lineage>
        <taxon>Bacteria</taxon>
        <taxon>Bacillati</taxon>
        <taxon>Bacillota</taxon>
        <taxon>Clostridia</taxon>
        <taxon>Lachnospirales</taxon>
        <taxon>Lachnospiraceae</taxon>
        <taxon>Hungatella</taxon>
    </lineage>
</organism>